<gene>
    <name evidence="4" type="ORF">CAMP_LOCUS12297</name>
</gene>
<keyword evidence="2" id="KW-0812">Transmembrane</keyword>
<feature type="transmembrane region" description="Helical" evidence="2">
    <location>
        <begin position="153"/>
        <end position="174"/>
    </location>
</feature>
<proteinExistence type="predicted"/>
<feature type="compositionally biased region" description="Polar residues" evidence="1">
    <location>
        <begin position="71"/>
        <end position="96"/>
    </location>
</feature>
<keyword evidence="2" id="KW-0472">Membrane</keyword>
<evidence type="ECO:0000256" key="1">
    <source>
        <dbReference type="SAM" id="MobiDB-lite"/>
    </source>
</evidence>
<name>A0A9P1IPQ3_9PELO</name>
<accession>A0A9P1IPQ3</accession>
<comment type="caution">
    <text evidence="4">The sequence shown here is derived from an EMBL/GenBank/DDBJ whole genome shotgun (WGS) entry which is preliminary data.</text>
</comment>
<feature type="signal peptide" evidence="3">
    <location>
        <begin position="1"/>
        <end position="19"/>
    </location>
</feature>
<sequence>MRFIFLLFLFSIVFCCVLADDSDEKDKKKDKHDEEDEGEPEALKLDEKSVDEEEEDYYFVDPDAMIEKVTSAPTQKTEMPPNSLNTAQPSAPTTTEEPPLGLFGPGGLFSRGSEEKSETPTTTTSEPLVIGGQGMPCGNTMISNPVVEFWDRVLMFLSFPIVFCFIAATTEMFGTKS</sequence>
<keyword evidence="3" id="KW-0732">Signal</keyword>
<evidence type="ECO:0000256" key="3">
    <source>
        <dbReference type="SAM" id="SignalP"/>
    </source>
</evidence>
<feature type="region of interest" description="Disordered" evidence="1">
    <location>
        <begin position="71"/>
        <end position="131"/>
    </location>
</feature>
<reference evidence="4" key="1">
    <citation type="submission" date="2022-11" db="EMBL/GenBank/DDBJ databases">
        <authorList>
            <person name="Kikuchi T."/>
        </authorList>
    </citation>
    <scope>NUCLEOTIDE SEQUENCE</scope>
    <source>
        <strain evidence="4">PS1010</strain>
    </source>
</reference>
<feature type="chain" id="PRO_5040441429" evidence="3">
    <location>
        <begin position="20"/>
        <end position="177"/>
    </location>
</feature>
<keyword evidence="5" id="KW-1185">Reference proteome</keyword>
<dbReference type="EMBL" id="CANHGI010000004">
    <property type="protein sequence ID" value="CAI5449660.1"/>
    <property type="molecule type" value="Genomic_DNA"/>
</dbReference>
<evidence type="ECO:0000256" key="2">
    <source>
        <dbReference type="SAM" id="Phobius"/>
    </source>
</evidence>
<keyword evidence="2" id="KW-1133">Transmembrane helix</keyword>
<dbReference type="Proteomes" id="UP001152747">
    <property type="component" value="Unassembled WGS sequence"/>
</dbReference>
<feature type="region of interest" description="Disordered" evidence="1">
    <location>
        <begin position="22"/>
        <end position="54"/>
    </location>
</feature>
<dbReference type="AlphaFoldDB" id="A0A9P1IPQ3"/>
<organism evidence="4 5">
    <name type="scientific">Caenorhabditis angaria</name>
    <dbReference type="NCBI Taxonomy" id="860376"/>
    <lineage>
        <taxon>Eukaryota</taxon>
        <taxon>Metazoa</taxon>
        <taxon>Ecdysozoa</taxon>
        <taxon>Nematoda</taxon>
        <taxon>Chromadorea</taxon>
        <taxon>Rhabditida</taxon>
        <taxon>Rhabditina</taxon>
        <taxon>Rhabditomorpha</taxon>
        <taxon>Rhabditoidea</taxon>
        <taxon>Rhabditidae</taxon>
        <taxon>Peloderinae</taxon>
        <taxon>Caenorhabditis</taxon>
    </lineage>
</organism>
<evidence type="ECO:0000313" key="4">
    <source>
        <dbReference type="EMBL" id="CAI5449660.1"/>
    </source>
</evidence>
<protein>
    <submittedName>
        <fullName evidence="4">Uncharacterized protein</fullName>
    </submittedName>
</protein>
<evidence type="ECO:0000313" key="5">
    <source>
        <dbReference type="Proteomes" id="UP001152747"/>
    </source>
</evidence>